<evidence type="ECO:0000256" key="2">
    <source>
        <dbReference type="ARBA" id="ARBA00022679"/>
    </source>
</evidence>
<evidence type="ECO:0000313" key="5">
    <source>
        <dbReference type="Proteomes" id="UP000612899"/>
    </source>
</evidence>
<name>A0A8J3QGI6_9ACTN</name>
<organism evidence="4 5">
    <name type="scientific">Rhizocola hellebori</name>
    <dbReference type="NCBI Taxonomy" id="1392758"/>
    <lineage>
        <taxon>Bacteria</taxon>
        <taxon>Bacillati</taxon>
        <taxon>Actinomycetota</taxon>
        <taxon>Actinomycetes</taxon>
        <taxon>Micromonosporales</taxon>
        <taxon>Micromonosporaceae</taxon>
        <taxon>Rhizocola</taxon>
    </lineage>
</organism>
<keyword evidence="2 4" id="KW-0808">Transferase</keyword>
<comment type="caution">
    <text evidence="4">The sequence shown here is derived from an EMBL/GenBank/DDBJ whole genome shotgun (WGS) entry which is preliminary data.</text>
</comment>
<dbReference type="InterPro" id="IPR001296">
    <property type="entry name" value="Glyco_trans_1"/>
</dbReference>
<proteinExistence type="predicted"/>
<dbReference type="Pfam" id="PF00534">
    <property type="entry name" value="Glycos_transf_1"/>
    <property type="match status" value="1"/>
</dbReference>
<dbReference type="Gene3D" id="3.40.50.2000">
    <property type="entry name" value="Glycogen Phosphorylase B"/>
    <property type="match status" value="4"/>
</dbReference>
<gene>
    <name evidence="4" type="ORF">Rhe02_72960</name>
</gene>
<dbReference type="GO" id="GO:0016757">
    <property type="term" value="F:glycosyltransferase activity"/>
    <property type="evidence" value="ECO:0007669"/>
    <property type="project" value="UniProtKB-KW"/>
</dbReference>
<evidence type="ECO:0000256" key="1">
    <source>
        <dbReference type="ARBA" id="ARBA00022676"/>
    </source>
</evidence>
<dbReference type="PANTHER" id="PTHR12526:SF510">
    <property type="entry name" value="D-INOSITOL 3-PHOSPHATE GLYCOSYLTRANSFERASE"/>
    <property type="match status" value="1"/>
</dbReference>
<accession>A0A8J3QGI6</accession>
<dbReference type="CDD" id="cd03801">
    <property type="entry name" value="GT4_PimA-like"/>
    <property type="match status" value="1"/>
</dbReference>
<feature type="domain" description="Glycosyl transferase family 1" evidence="3">
    <location>
        <begin position="209"/>
        <end position="356"/>
    </location>
</feature>
<dbReference type="EMBL" id="BONY01000064">
    <property type="protein sequence ID" value="GIH09229.1"/>
    <property type="molecule type" value="Genomic_DNA"/>
</dbReference>
<dbReference type="PANTHER" id="PTHR12526">
    <property type="entry name" value="GLYCOSYLTRANSFERASE"/>
    <property type="match status" value="1"/>
</dbReference>
<dbReference type="AlphaFoldDB" id="A0A8J3QGI6"/>
<protein>
    <submittedName>
        <fullName evidence="4">Glycosyl transferase</fullName>
    </submittedName>
</protein>
<keyword evidence="5" id="KW-1185">Reference proteome</keyword>
<dbReference type="Proteomes" id="UP000612899">
    <property type="component" value="Unassembled WGS sequence"/>
</dbReference>
<evidence type="ECO:0000259" key="3">
    <source>
        <dbReference type="Pfam" id="PF00534"/>
    </source>
</evidence>
<reference evidence="4" key="1">
    <citation type="submission" date="2021-01" db="EMBL/GenBank/DDBJ databases">
        <title>Whole genome shotgun sequence of Rhizocola hellebori NBRC 109834.</title>
        <authorList>
            <person name="Komaki H."/>
            <person name="Tamura T."/>
        </authorList>
    </citation>
    <scope>NUCLEOTIDE SEQUENCE</scope>
    <source>
        <strain evidence="4">NBRC 109834</strain>
    </source>
</reference>
<dbReference type="SUPFAM" id="SSF53756">
    <property type="entry name" value="UDP-Glycosyltransferase/glycogen phosphorylase"/>
    <property type="match status" value="1"/>
</dbReference>
<dbReference type="RefSeq" id="WP_203912966.1">
    <property type="nucleotide sequence ID" value="NZ_BONY01000064.1"/>
</dbReference>
<sequence>MYSMTIASLPFPIEAYKDEHPAQSGIWGAEVAKAGLLRAVLQHSQCETLYLPCTTQRHLSEAMNRLMAYPNRERVLPVLVADYPHLARHDRMVLFHPGSSGEDGIRDPGLQSLMNMRAFAGSGPRPVVGVTHSISGGPGFWYGFGALLKALRSHDALVCTSHAGRAAVQRLTSTASAGSPPEMLSCRLPVIPLGTDATTYQPGEKTPARTRLGLAQDAVVILYLGRFSAHYKADLFPLVLAFRRLPPRQRAIATLVLAGDDVPHQIAPRLEKFAAELGVGDMVTVMPNPTSDVKRSLYDAADVFVSPTDSVQETFGQTVIEAMACGLPVIASDWDGHRDSVQHGVTGFLVPTQWADCFEHLRHTPFLWEPLELYRRLGQAASVDMRSLTGYLQQLIDNPALRTRMGAQARRRVQQHYDWPVIIRQYEALWLELLDQARDRAVEAPGDDLGFDYLETFRAHPTSLISADMRVKVSTEGADLAQGGLHFLRMTEISEELETCAKILAVCPTGSKMQITELMARVADATPESQHQCFPQIAQLVKYGILELAD</sequence>
<keyword evidence="1" id="KW-0328">Glycosyltransferase</keyword>
<evidence type="ECO:0000313" key="4">
    <source>
        <dbReference type="EMBL" id="GIH09229.1"/>
    </source>
</evidence>